<accession>A0A7J8LEQ8</accession>
<dbReference type="InterPro" id="IPR026960">
    <property type="entry name" value="RVT-Znf"/>
</dbReference>
<dbReference type="Pfam" id="PF13966">
    <property type="entry name" value="zf-RVT"/>
    <property type="match status" value="1"/>
</dbReference>
<proteinExistence type="predicted"/>
<keyword evidence="3" id="KW-1185">Reference proteome</keyword>
<dbReference type="PANTHER" id="PTHR47074">
    <property type="entry name" value="BNAC02G40300D PROTEIN"/>
    <property type="match status" value="1"/>
</dbReference>
<evidence type="ECO:0000313" key="3">
    <source>
        <dbReference type="Proteomes" id="UP000593572"/>
    </source>
</evidence>
<gene>
    <name evidence="2" type="ORF">Golob_021819</name>
</gene>
<comment type="caution">
    <text evidence="2">The sequence shown here is derived from an EMBL/GenBank/DDBJ whole genome shotgun (WGS) entry which is preliminary data.</text>
</comment>
<dbReference type="EMBL" id="JABEZX010000002">
    <property type="protein sequence ID" value="MBA0550910.1"/>
    <property type="molecule type" value="Genomic_DNA"/>
</dbReference>
<sequence>YRVAELIDESNRTWRKDLIESSFPVEISEINLCIPLAKEPHEDFLAWKGESSREFTIRSSYKLLQDIEIDSRAYTLQNETRNFYKNLWILNLPSKIKITIWQLAWNYIPTWVNLHYRRLQSQTTCSGCGSAAETTNHIFRECPVAMKVWEELSFSELFQVPYMEFFQWLTWVFEQNTPTSRRVFCCALWAIWGERNKRVHERINRSGKEIAGFIRRYISELNGIEERVPKVTKGGRKWKHPPGQFVKVNFDAAFDENAKQSAVGIMARDSEGNALLSLTEIHHQVAPAFAAEAIACWTETQI</sequence>
<organism evidence="2 3">
    <name type="scientific">Gossypium lobatum</name>
    <dbReference type="NCBI Taxonomy" id="34289"/>
    <lineage>
        <taxon>Eukaryota</taxon>
        <taxon>Viridiplantae</taxon>
        <taxon>Streptophyta</taxon>
        <taxon>Embryophyta</taxon>
        <taxon>Tracheophyta</taxon>
        <taxon>Spermatophyta</taxon>
        <taxon>Magnoliopsida</taxon>
        <taxon>eudicotyledons</taxon>
        <taxon>Gunneridae</taxon>
        <taxon>Pentapetalae</taxon>
        <taxon>rosids</taxon>
        <taxon>malvids</taxon>
        <taxon>Malvales</taxon>
        <taxon>Malvaceae</taxon>
        <taxon>Malvoideae</taxon>
        <taxon>Gossypium</taxon>
    </lineage>
</organism>
<evidence type="ECO:0000259" key="1">
    <source>
        <dbReference type="Pfam" id="PF13966"/>
    </source>
</evidence>
<name>A0A7J8LEQ8_9ROSI</name>
<dbReference type="AlphaFoldDB" id="A0A7J8LEQ8"/>
<dbReference type="PANTHER" id="PTHR47074:SF61">
    <property type="entry name" value="RNASE H TYPE-1 DOMAIN-CONTAINING PROTEIN"/>
    <property type="match status" value="1"/>
</dbReference>
<evidence type="ECO:0000313" key="2">
    <source>
        <dbReference type="EMBL" id="MBA0550910.1"/>
    </source>
</evidence>
<dbReference type="Proteomes" id="UP000593572">
    <property type="component" value="Unassembled WGS sequence"/>
</dbReference>
<feature type="non-terminal residue" evidence="2">
    <location>
        <position position="302"/>
    </location>
</feature>
<feature type="non-terminal residue" evidence="2">
    <location>
        <position position="1"/>
    </location>
</feature>
<reference evidence="2 3" key="1">
    <citation type="journal article" date="2019" name="Genome Biol. Evol.">
        <title>Insights into the evolution of the New World diploid cottons (Gossypium, subgenus Houzingenia) based on genome sequencing.</title>
        <authorList>
            <person name="Grover C.E."/>
            <person name="Arick M.A. 2nd"/>
            <person name="Thrash A."/>
            <person name="Conover J.L."/>
            <person name="Sanders W.S."/>
            <person name="Peterson D.G."/>
            <person name="Frelichowski J.E."/>
            <person name="Scheffler J.A."/>
            <person name="Scheffler B.E."/>
            <person name="Wendel J.F."/>
        </authorList>
    </citation>
    <scope>NUCLEOTIDE SEQUENCE [LARGE SCALE GENOMIC DNA]</scope>
    <source>
        <strain evidence="2">157</strain>
        <tissue evidence="2">Leaf</tissue>
    </source>
</reference>
<dbReference type="InterPro" id="IPR052929">
    <property type="entry name" value="RNase_H-like_EbsB-rel"/>
</dbReference>
<protein>
    <recommendedName>
        <fullName evidence="1">Reverse transcriptase zinc-binding domain-containing protein</fullName>
    </recommendedName>
</protein>
<feature type="domain" description="Reverse transcriptase zinc-binding" evidence="1">
    <location>
        <begin position="56"/>
        <end position="149"/>
    </location>
</feature>